<dbReference type="Proteomes" id="UP000183988">
    <property type="component" value="Unassembled WGS sequence"/>
</dbReference>
<dbReference type="Gene3D" id="1.10.10.10">
    <property type="entry name" value="Winged helix-like DNA-binding domain superfamily/Winged helix DNA-binding domain"/>
    <property type="match status" value="1"/>
</dbReference>
<keyword evidence="8" id="KW-1185">Reference proteome</keyword>
<dbReference type="InterPro" id="IPR013249">
    <property type="entry name" value="RNA_pol_sigma70_r4_t2"/>
</dbReference>
<dbReference type="Pfam" id="PF08281">
    <property type="entry name" value="Sigma70_r4_2"/>
    <property type="match status" value="1"/>
</dbReference>
<feature type="domain" description="RNA polymerase sigma factor 70 region 4 type 2" evidence="6">
    <location>
        <begin position="113"/>
        <end position="163"/>
    </location>
</feature>
<dbReference type="GO" id="GO:0003677">
    <property type="term" value="F:DNA binding"/>
    <property type="evidence" value="ECO:0007669"/>
    <property type="project" value="InterPro"/>
</dbReference>
<dbReference type="InterPro" id="IPR013324">
    <property type="entry name" value="RNA_pol_sigma_r3/r4-like"/>
</dbReference>
<dbReference type="InterPro" id="IPR039425">
    <property type="entry name" value="RNA_pol_sigma-70-like"/>
</dbReference>
<dbReference type="InterPro" id="IPR014284">
    <property type="entry name" value="RNA_pol_sigma-70_dom"/>
</dbReference>
<keyword evidence="2" id="KW-0805">Transcription regulation</keyword>
<dbReference type="EMBL" id="FQVW01000025">
    <property type="protein sequence ID" value="SHG29897.1"/>
    <property type="molecule type" value="Genomic_DNA"/>
</dbReference>
<dbReference type="InterPro" id="IPR036388">
    <property type="entry name" value="WH-like_DNA-bd_sf"/>
</dbReference>
<dbReference type="InterPro" id="IPR014300">
    <property type="entry name" value="RNA_pol_sigma-V"/>
</dbReference>
<sequence>MNHLKLIKKAKSGDSEAFEELLMLHGEQLYRTAFLYTGNRQDALDIVQETSYKAFVAIKTLKKNKYFTSWLIKILINSAYEFLNKKKRDIPLENIEQFLPQQDSTFSIEQLDLFQAINNLRATYRDAIILFYFQDLPIKEVANIMNIPENTVKTYLHRGKEQLKVNLKGSEYGERKTISGSL</sequence>
<evidence type="ECO:0000313" key="7">
    <source>
        <dbReference type="EMBL" id="SHG29897.1"/>
    </source>
</evidence>
<reference evidence="7 8" key="1">
    <citation type="submission" date="2016-11" db="EMBL/GenBank/DDBJ databases">
        <authorList>
            <person name="Jaros S."/>
            <person name="Januszkiewicz K."/>
            <person name="Wedrychowicz H."/>
        </authorList>
    </citation>
    <scope>NUCLEOTIDE SEQUENCE [LARGE SCALE GENOMIC DNA]</scope>
    <source>
        <strain evidence="7 8">IBRC-M 10683</strain>
    </source>
</reference>
<dbReference type="GO" id="GO:0016987">
    <property type="term" value="F:sigma factor activity"/>
    <property type="evidence" value="ECO:0007669"/>
    <property type="project" value="UniProtKB-KW"/>
</dbReference>
<dbReference type="SUPFAM" id="SSF88659">
    <property type="entry name" value="Sigma3 and sigma4 domains of RNA polymerase sigma factors"/>
    <property type="match status" value="1"/>
</dbReference>
<organism evidence="7 8">
    <name type="scientific">Ornithinibacillus halophilus</name>
    <dbReference type="NCBI Taxonomy" id="930117"/>
    <lineage>
        <taxon>Bacteria</taxon>
        <taxon>Bacillati</taxon>
        <taxon>Bacillota</taxon>
        <taxon>Bacilli</taxon>
        <taxon>Bacillales</taxon>
        <taxon>Bacillaceae</taxon>
        <taxon>Ornithinibacillus</taxon>
    </lineage>
</organism>
<keyword evidence="4" id="KW-0804">Transcription</keyword>
<dbReference type="PANTHER" id="PTHR43133">
    <property type="entry name" value="RNA POLYMERASE ECF-TYPE SIGMA FACTO"/>
    <property type="match status" value="1"/>
</dbReference>
<dbReference type="PANTHER" id="PTHR43133:SF51">
    <property type="entry name" value="RNA POLYMERASE SIGMA FACTOR"/>
    <property type="match status" value="1"/>
</dbReference>
<proteinExistence type="inferred from homology"/>
<gene>
    <name evidence="7" type="ORF">SAMN05216225_102515</name>
</gene>
<evidence type="ECO:0000256" key="1">
    <source>
        <dbReference type="ARBA" id="ARBA00010641"/>
    </source>
</evidence>
<dbReference type="NCBIfam" id="TIGR02937">
    <property type="entry name" value="sigma70-ECF"/>
    <property type="match status" value="1"/>
</dbReference>
<evidence type="ECO:0000256" key="3">
    <source>
        <dbReference type="ARBA" id="ARBA00023082"/>
    </source>
</evidence>
<name>A0A1M5INN9_9BACI</name>
<dbReference type="SUPFAM" id="SSF88946">
    <property type="entry name" value="Sigma2 domain of RNA polymerase sigma factors"/>
    <property type="match status" value="1"/>
</dbReference>
<evidence type="ECO:0000313" key="8">
    <source>
        <dbReference type="Proteomes" id="UP000183988"/>
    </source>
</evidence>
<comment type="similarity">
    <text evidence="1">Belongs to the sigma-70 factor family. ECF subfamily.</text>
</comment>
<dbReference type="RefSeq" id="WP_072890802.1">
    <property type="nucleotide sequence ID" value="NZ_FQVW01000025.1"/>
</dbReference>
<evidence type="ECO:0000259" key="5">
    <source>
        <dbReference type="Pfam" id="PF04542"/>
    </source>
</evidence>
<keyword evidence="3" id="KW-0731">Sigma factor</keyword>
<dbReference type="InterPro" id="IPR007627">
    <property type="entry name" value="RNA_pol_sigma70_r2"/>
</dbReference>
<dbReference type="Pfam" id="PF04542">
    <property type="entry name" value="Sigma70_r2"/>
    <property type="match status" value="1"/>
</dbReference>
<dbReference type="NCBIfam" id="TIGR02954">
    <property type="entry name" value="Sig70_famx3"/>
    <property type="match status" value="1"/>
</dbReference>
<dbReference type="GO" id="GO:0006352">
    <property type="term" value="P:DNA-templated transcription initiation"/>
    <property type="evidence" value="ECO:0007669"/>
    <property type="project" value="InterPro"/>
</dbReference>
<dbReference type="InterPro" id="IPR013325">
    <property type="entry name" value="RNA_pol_sigma_r2"/>
</dbReference>
<dbReference type="CDD" id="cd06171">
    <property type="entry name" value="Sigma70_r4"/>
    <property type="match status" value="1"/>
</dbReference>
<dbReference type="OrthoDB" id="9782703at2"/>
<evidence type="ECO:0000256" key="4">
    <source>
        <dbReference type="ARBA" id="ARBA00023163"/>
    </source>
</evidence>
<dbReference type="AlphaFoldDB" id="A0A1M5INN9"/>
<accession>A0A1M5INN9</accession>
<protein>
    <submittedName>
        <fullName evidence="7">RNA polymerase, sigma subunit, SigV</fullName>
    </submittedName>
</protein>
<dbReference type="STRING" id="930117.SAMN05216225_102515"/>
<feature type="domain" description="RNA polymerase sigma-70 region 2" evidence="5">
    <location>
        <begin position="23"/>
        <end position="88"/>
    </location>
</feature>
<evidence type="ECO:0000259" key="6">
    <source>
        <dbReference type="Pfam" id="PF08281"/>
    </source>
</evidence>
<evidence type="ECO:0000256" key="2">
    <source>
        <dbReference type="ARBA" id="ARBA00023015"/>
    </source>
</evidence>
<dbReference type="Gene3D" id="1.10.1740.10">
    <property type="match status" value="1"/>
</dbReference>